<sequence length="152" mass="16955">MSFLFLFISCKDGKKETSIDKIETEQEAKDISELSYQEIFYLLHDEDEYGVDYHGEVFGQDASKKISLISTSSNTCGDKVVLQSSEGQLNITAAVKVSFSFPGNSSQEIHRLYTVKPGETVPVGNSKLCYNGSEYLIQREVVSAGFEEQNEN</sequence>
<dbReference type="Proteomes" id="UP000245762">
    <property type="component" value="Unassembled WGS sequence"/>
</dbReference>
<dbReference type="EMBL" id="QGEG01000001">
    <property type="protein sequence ID" value="PWL39407.1"/>
    <property type="molecule type" value="Genomic_DNA"/>
</dbReference>
<comment type="caution">
    <text evidence="1">The sequence shown here is derived from an EMBL/GenBank/DDBJ whole genome shotgun (WGS) entry which is preliminary data.</text>
</comment>
<evidence type="ECO:0000313" key="1">
    <source>
        <dbReference type="EMBL" id="PWL39407.1"/>
    </source>
</evidence>
<reference evidence="1 2" key="1">
    <citation type="submission" date="2018-05" db="EMBL/GenBank/DDBJ databases">
        <title>Complete genome sequence of Flagellimonas aquimarina ECD12 isolated from seaweed Ecklonia cava.</title>
        <authorList>
            <person name="Choi S."/>
            <person name="Seong C."/>
        </authorList>
    </citation>
    <scope>NUCLEOTIDE SEQUENCE [LARGE SCALE GENOMIC DNA]</scope>
    <source>
        <strain evidence="1 2">ECD12</strain>
    </source>
</reference>
<dbReference type="AlphaFoldDB" id="A0A316KYQ2"/>
<proteinExistence type="predicted"/>
<keyword evidence="2" id="KW-1185">Reference proteome</keyword>
<protein>
    <submittedName>
        <fullName evidence="1">Uncharacterized protein</fullName>
    </submittedName>
</protein>
<gene>
    <name evidence="1" type="ORF">DKG77_00785</name>
</gene>
<name>A0A316KYQ2_9FLAO</name>
<accession>A0A316KYQ2</accession>
<evidence type="ECO:0000313" key="2">
    <source>
        <dbReference type="Proteomes" id="UP000245762"/>
    </source>
</evidence>
<organism evidence="1 2">
    <name type="scientific">Flagellimonas aquimarina</name>
    <dbReference type="NCBI Taxonomy" id="2201895"/>
    <lineage>
        <taxon>Bacteria</taxon>
        <taxon>Pseudomonadati</taxon>
        <taxon>Bacteroidota</taxon>
        <taxon>Flavobacteriia</taxon>
        <taxon>Flavobacteriales</taxon>
        <taxon>Flavobacteriaceae</taxon>
        <taxon>Flagellimonas</taxon>
    </lineage>
</organism>